<keyword evidence="4" id="KW-1185">Reference proteome</keyword>
<evidence type="ECO:0000256" key="1">
    <source>
        <dbReference type="SAM" id="MobiDB-lite"/>
    </source>
</evidence>
<feature type="compositionally biased region" description="Basic and acidic residues" evidence="1">
    <location>
        <begin position="187"/>
        <end position="196"/>
    </location>
</feature>
<dbReference type="Pfam" id="PF20174">
    <property type="entry name" value="DUF6540"/>
    <property type="match status" value="1"/>
</dbReference>
<feature type="compositionally biased region" description="Low complexity" evidence="1">
    <location>
        <begin position="17"/>
        <end position="42"/>
    </location>
</feature>
<feature type="chain" id="PRO_5046072341" evidence="2">
    <location>
        <begin position="20"/>
        <end position="464"/>
    </location>
</feature>
<feature type="region of interest" description="Disordered" evidence="1">
    <location>
        <begin position="387"/>
        <end position="464"/>
    </location>
</feature>
<dbReference type="GeneID" id="87896581"/>
<protein>
    <submittedName>
        <fullName evidence="3">Uncharacterized protein</fullName>
    </submittedName>
</protein>
<dbReference type="PANTHER" id="PTHR21515">
    <property type="entry name" value="MAJOR SPERM PROTEIN"/>
    <property type="match status" value="1"/>
</dbReference>
<feature type="compositionally biased region" description="Polar residues" evidence="1">
    <location>
        <begin position="421"/>
        <end position="435"/>
    </location>
</feature>
<sequence>MPGPLIALIPAIAGATARAAVPAVGKATAQSAAKGAAKAASKPPAPKPAAPKPQPPKQNNPPKPKDDKKPEQKKDEKKPEQKKDDKKPEPKKDDKKPEQKDDKKPEQKKDEKKPEQKKDDKKPEQKKDDKKPEQKKDEKKPEQKKDEKKPDDKKQDNKQKKPTRGCEKREELTEQALDTTSQVIDRIINRPGRDDDATSDSLKLAGPKPKNPVVAPKAPRAGDVLVSLAVKNNGQDWFWFVHHPTETNTGMTMHAEGTITKGFTVKLTRKTTVEKLESATGTKSLELIKLQWVEKRWWDEDMFAPNKAAKAEAPFETTAYGVKPPTVTECAPVKETATEMAMDRMTARIKRKDDKTWILESCEALVRAGALKQNVLTFLEKLKDSYGTIGGKKPTGPNVSPANPGKQPMCGTPSRGGDSLPTKTNRPNTPSTPGNATPHKLGNGTPKKGVTGKPPAINAAAVNK</sequence>
<evidence type="ECO:0000313" key="3">
    <source>
        <dbReference type="EMBL" id="KAK4646829.1"/>
    </source>
</evidence>
<feature type="signal peptide" evidence="2">
    <location>
        <begin position="1"/>
        <end position="19"/>
    </location>
</feature>
<feature type="compositionally biased region" description="Basic and acidic residues" evidence="1">
    <location>
        <begin position="63"/>
        <end position="172"/>
    </location>
</feature>
<dbReference type="RefSeq" id="XP_062735805.1">
    <property type="nucleotide sequence ID" value="XM_062877099.1"/>
</dbReference>
<evidence type="ECO:0000313" key="4">
    <source>
        <dbReference type="Proteomes" id="UP001322138"/>
    </source>
</evidence>
<feature type="compositionally biased region" description="Low complexity" evidence="1">
    <location>
        <begin position="207"/>
        <end position="217"/>
    </location>
</feature>
<name>A0ABR0FUN3_9PEZI</name>
<proteinExistence type="predicted"/>
<feature type="compositionally biased region" description="Pro residues" evidence="1">
    <location>
        <begin position="43"/>
        <end position="62"/>
    </location>
</feature>
<dbReference type="InterPro" id="IPR046670">
    <property type="entry name" value="DUF6540"/>
</dbReference>
<dbReference type="EMBL" id="JAFFGZ010000004">
    <property type="protein sequence ID" value="KAK4646829.1"/>
    <property type="molecule type" value="Genomic_DNA"/>
</dbReference>
<gene>
    <name evidence="3" type="ORF">QC761_213670</name>
</gene>
<evidence type="ECO:0000256" key="2">
    <source>
        <dbReference type="SAM" id="SignalP"/>
    </source>
</evidence>
<feature type="region of interest" description="Disordered" evidence="1">
    <location>
        <begin position="17"/>
        <end position="217"/>
    </location>
</feature>
<dbReference type="Proteomes" id="UP001322138">
    <property type="component" value="Unassembled WGS sequence"/>
</dbReference>
<organism evidence="3 4">
    <name type="scientific">Podospora bellae-mahoneyi</name>
    <dbReference type="NCBI Taxonomy" id="2093777"/>
    <lineage>
        <taxon>Eukaryota</taxon>
        <taxon>Fungi</taxon>
        <taxon>Dikarya</taxon>
        <taxon>Ascomycota</taxon>
        <taxon>Pezizomycotina</taxon>
        <taxon>Sordariomycetes</taxon>
        <taxon>Sordariomycetidae</taxon>
        <taxon>Sordariales</taxon>
        <taxon>Podosporaceae</taxon>
        <taxon>Podospora</taxon>
    </lineage>
</organism>
<keyword evidence="2" id="KW-0732">Signal</keyword>
<accession>A0ABR0FUN3</accession>
<reference evidence="3 4" key="1">
    <citation type="journal article" date="2023" name="bioRxiv">
        <title>High-quality genome assemblies of four members of thePodospora anserinaspecies complex.</title>
        <authorList>
            <person name="Ament-Velasquez S.L."/>
            <person name="Vogan A.A."/>
            <person name="Wallerman O."/>
            <person name="Hartmann F."/>
            <person name="Gautier V."/>
            <person name="Silar P."/>
            <person name="Giraud T."/>
            <person name="Johannesson H."/>
        </authorList>
    </citation>
    <scope>NUCLEOTIDE SEQUENCE [LARGE SCALE GENOMIC DNA]</scope>
    <source>
        <strain evidence="3 4">CBS 112042</strain>
    </source>
</reference>
<comment type="caution">
    <text evidence="3">The sequence shown here is derived from an EMBL/GenBank/DDBJ whole genome shotgun (WGS) entry which is preliminary data.</text>
</comment>